<feature type="transmembrane region" description="Helical" evidence="2">
    <location>
        <begin position="87"/>
        <end position="105"/>
    </location>
</feature>
<feature type="region of interest" description="Disordered" evidence="1">
    <location>
        <begin position="1"/>
        <end position="30"/>
    </location>
</feature>
<keyword evidence="2" id="KW-0472">Membrane</keyword>
<protein>
    <submittedName>
        <fullName evidence="3">Uncharacterized protein</fullName>
    </submittedName>
</protein>
<keyword evidence="2" id="KW-1133">Transmembrane helix</keyword>
<reference evidence="3 4" key="1">
    <citation type="submission" date="2020-10" db="EMBL/GenBank/DDBJ databases">
        <title>The Coptis chinensis genome and diversification of protoberbering-type alkaloids.</title>
        <authorList>
            <person name="Wang B."/>
            <person name="Shu S."/>
            <person name="Song C."/>
            <person name="Liu Y."/>
        </authorList>
    </citation>
    <scope>NUCLEOTIDE SEQUENCE [LARGE SCALE GENOMIC DNA]</scope>
    <source>
        <strain evidence="3">HL-2020</strain>
        <tissue evidence="3">Leaf</tissue>
    </source>
</reference>
<proteinExistence type="predicted"/>
<organism evidence="3 4">
    <name type="scientific">Coptis chinensis</name>
    <dbReference type="NCBI Taxonomy" id="261450"/>
    <lineage>
        <taxon>Eukaryota</taxon>
        <taxon>Viridiplantae</taxon>
        <taxon>Streptophyta</taxon>
        <taxon>Embryophyta</taxon>
        <taxon>Tracheophyta</taxon>
        <taxon>Spermatophyta</taxon>
        <taxon>Magnoliopsida</taxon>
        <taxon>Ranunculales</taxon>
        <taxon>Ranunculaceae</taxon>
        <taxon>Coptidoideae</taxon>
        <taxon>Coptis</taxon>
    </lineage>
</organism>
<evidence type="ECO:0000256" key="2">
    <source>
        <dbReference type="SAM" id="Phobius"/>
    </source>
</evidence>
<evidence type="ECO:0000313" key="3">
    <source>
        <dbReference type="EMBL" id="KAF9606473.1"/>
    </source>
</evidence>
<accession>A0A835LSF9</accession>
<comment type="caution">
    <text evidence="3">The sequence shown here is derived from an EMBL/GenBank/DDBJ whole genome shotgun (WGS) entry which is preliminary data.</text>
</comment>
<evidence type="ECO:0000313" key="4">
    <source>
        <dbReference type="Proteomes" id="UP000631114"/>
    </source>
</evidence>
<gene>
    <name evidence="3" type="ORF">IFM89_025447</name>
</gene>
<name>A0A835LSF9_9MAGN</name>
<dbReference type="EMBL" id="JADFTS010000005">
    <property type="protein sequence ID" value="KAF9606473.1"/>
    <property type="molecule type" value="Genomic_DNA"/>
</dbReference>
<evidence type="ECO:0000256" key="1">
    <source>
        <dbReference type="SAM" id="MobiDB-lite"/>
    </source>
</evidence>
<sequence>MLLPNHQVTGAHPNKLPRKSNESMEGEGNDAIEGMRLVMQNVADSLRVRSEIEHERIAVEASKCPDSERKKYLRQVMACKKRMRKGLDILLICVWQVIYYCWGSFLRRFVNARKDRARNGTESKSIE</sequence>
<dbReference type="Proteomes" id="UP000631114">
    <property type="component" value="Unassembled WGS sequence"/>
</dbReference>
<dbReference type="AlphaFoldDB" id="A0A835LSF9"/>
<keyword evidence="4" id="KW-1185">Reference proteome</keyword>
<keyword evidence="2" id="KW-0812">Transmembrane</keyword>